<keyword evidence="4 7" id="KW-0067">ATP-binding</keyword>
<comment type="similarity">
    <text evidence="1 7">Belongs to the class-I aminoacyl-tRNA synthetase family. Glutamate--tRNA ligase type 1 subfamily.</text>
</comment>
<feature type="domain" description="Glutamyl/glutaminyl-tRNA synthetase class Ib catalytic" evidence="8">
    <location>
        <begin position="6"/>
        <end position="323"/>
    </location>
</feature>
<dbReference type="InterPro" id="IPR049940">
    <property type="entry name" value="GluQ/Sye"/>
</dbReference>
<dbReference type="RefSeq" id="WP_132873062.1">
    <property type="nucleotide sequence ID" value="NZ_SMGG01000004.1"/>
</dbReference>
<dbReference type="SUPFAM" id="SSF48163">
    <property type="entry name" value="An anticodon-binding domain of class I aminoacyl-tRNA synthetases"/>
    <property type="match status" value="1"/>
</dbReference>
<dbReference type="GO" id="GO:0000049">
    <property type="term" value="F:tRNA binding"/>
    <property type="evidence" value="ECO:0007669"/>
    <property type="project" value="InterPro"/>
</dbReference>
<dbReference type="FunFam" id="3.40.50.620:FF:000045">
    <property type="entry name" value="Glutamate--tRNA ligase, mitochondrial"/>
    <property type="match status" value="1"/>
</dbReference>
<dbReference type="InterPro" id="IPR000924">
    <property type="entry name" value="Glu/Gln-tRNA-synth"/>
</dbReference>
<dbReference type="GO" id="GO:0006424">
    <property type="term" value="P:glutamyl-tRNA aminoacylation"/>
    <property type="evidence" value="ECO:0007669"/>
    <property type="project" value="UniProtKB-UniRule"/>
</dbReference>
<evidence type="ECO:0000259" key="8">
    <source>
        <dbReference type="Pfam" id="PF00749"/>
    </source>
</evidence>
<evidence type="ECO:0000313" key="11">
    <source>
        <dbReference type="Proteomes" id="UP000294614"/>
    </source>
</evidence>
<dbReference type="AlphaFoldDB" id="A0A4R1K7W3"/>
<dbReference type="GO" id="GO:0005524">
    <property type="term" value="F:ATP binding"/>
    <property type="evidence" value="ECO:0007669"/>
    <property type="project" value="UniProtKB-UniRule"/>
</dbReference>
<accession>A0A4R1K7W3</accession>
<feature type="binding site" evidence="7">
    <location>
        <position position="257"/>
    </location>
    <ligand>
        <name>ATP</name>
        <dbReference type="ChEBI" id="CHEBI:30616"/>
    </ligand>
</feature>
<feature type="short sequence motif" description="'HIGH' region" evidence="7">
    <location>
        <begin position="12"/>
        <end position="22"/>
    </location>
</feature>
<dbReference type="InterPro" id="IPR045462">
    <property type="entry name" value="aa-tRNA-synth_I_cd-bd"/>
</dbReference>
<feature type="binding site" evidence="7">
    <location>
        <position position="111"/>
    </location>
    <ligand>
        <name>Zn(2+)</name>
        <dbReference type="ChEBI" id="CHEBI:29105"/>
    </ligand>
</feature>
<reference evidence="10 11" key="1">
    <citation type="submission" date="2019-03" db="EMBL/GenBank/DDBJ databases">
        <title>Genomic Encyclopedia of Type Strains, Phase IV (KMG-IV): sequencing the most valuable type-strain genomes for metagenomic binning, comparative biology and taxonomic classification.</title>
        <authorList>
            <person name="Goeker M."/>
        </authorList>
    </citation>
    <scope>NUCLEOTIDE SEQUENCE [LARGE SCALE GENOMIC DNA]</scope>
    <source>
        <strain evidence="10 11">DSM 24984</strain>
    </source>
</reference>
<evidence type="ECO:0000256" key="3">
    <source>
        <dbReference type="ARBA" id="ARBA00022741"/>
    </source>
</evidence>
<gene>
    <name evidence="7" type="primary">gltX</name>
    <name evidence="10" type="ORF">C8D98_1260</name>
</gene>
<keyword evidence="3 7" id="KW-0547">Nucleotide-binding</keyword>
<feature type="binding site" evidence="7">
    <location>
        <position position="109"/>
    </location>
    <ligand>
        <name>Zn(2+)</name>
        <dbReference type="ChEBI" id="CHEBI:29105"/>
    </ligand>
</feature>
<dbReference type="EMBL" id="SMGG01000004">
    <property type="protein sequence ID" value="TCK60388.1"/>
    <property type="molecule type" value="Genomic_DNA"/>
</dbReference>
<organism evidence="10 11">
    <name type="scientific">Seleniivibrio woodruffii</name>
    <dbReference type="NCBI Taxonomy" id="1078050"/>
    <lineage>
        <taxon>Bacteria</taxon>
        <taxon>Pseudomonadati</taxon>
        <taxon>Deferribacterota</taxon>
        <taxon>Deferribacteres</taxon>
        <taxon>Deferribacterales</taxon>
        <taxon>Geovibrionaceae</taxon>
        <taxon>Seleniivibrio</taxon>
    </lineage>
</organism>
<dbReference type="Gene3D" id="3.40.50.620">
    <property type="entry name" value="HUPs"/>
    <property type="match status" value="1"/>
</dbReference>
<dbReference type="InterPro" id="IPR008925">
    <property type="entry name" value="aa_tRNA-synth_I_cd-bd_sf"/>
</dbReference>
<feature type="binding site" evidence="7">
    <location>
        <position position="137"/>
    </location>
    <ligand>
        <name>Zn(2+)</name>
        <dbReference type="ChEBI" id="CHEBI:29105"/>
    </ligand>
</feature>
<keyword evidence="7" id="KW-0963">Cytoplasm</keyword>
<keyword evidence="7" id="KW-0862">Zinc</keyword>
<evidence type="ECO:0000256" key="7">
    <source>
        <dbReference type="HAMAP-Rule" id="MF_00022"/>
    </source>
</evidence>
<dbReference type="Pfam" id="PF19269">
    <property type="entry name" value="Anticodon_2"/>
    <property type="match status" value="1"/>
</dbReference>
<evidence type="ECO:0000256" key="1">
    <source>
        <dbReference type="ARBA" id="ARBA00007894"/>
    </source>
</evidence>
<feature type="domain" description="Aminoacyl-tRNA synthetase class I anticodon-binding" evidence="9">
    <location>
        <begin position="343"/>
        <end position="480"/>
    </location>
</feature>
<name>A0A4R1K7W3_9BACT</name>
<dbReference type="CDD" id="cd00808">
    <property type="entry name" value="GluRS_core"/>
    <property type="match status" value="1"/>
</dbReference>
<comment type="function">
    <text evidence="7">Catalyzes the attachment of glutamate to tRNA(Glu) in a two-step reaction: glutamate is first activated by ATP to form Glu-AMP and then transferred to the acceptor end of tRNA(Glu).</text>
</comment>
<dbReference type="NCBIfam" id="TIGR00464">
    <property type="entry name" value="gltX_bact"/>
    <property type="match status" value="1"/>
</dbReference>
<feature type="short sequence motif" description="'KMSKS' region" evidence="7">
    <location>
        <begin position="254"/>
        <end position="258"/>
    </location>
</feature>
<dbReference type="OrthoDB" id="9807503at2"/>
<comment type="catalytic activity">
    <reaction evidence="7">
        <text>tRNA(Glu) + L-glutamate + ATP = L-glutamyl-tRNA(Glu) + AMP + diphosphate</text>
        <dbReference type="Rhea" id="RHEA:23540"/>
        <dbReference type="Rhea" id="RHEA-COMP:9663"/>
        <dbReference type="Rhea" id="RHEA-COMP:9680"/>
        <dbReference type="ChEBI" id="CHEBI:29985"/>
        <dbReference type="ChEBI" id="CHEBI:30616"/>
        <dbReference type="ChEBI" id="CHEBI:33019"/>
        <dbReference type="ChEBI" id="CHEBI:78442"/>
        <dbReference type="ChEBI" id="CHEBI:78520"/>
        <dbReference type="ChEBI" id="CHEBI:456215"/>
        <dbReference type="EC" id="6.1.1.17"/>
    </reaction>
</comment>
<dbReference type="PANTHER" id="PTHR43311:SF2">
    <property type="entry name" value="GLUTAMATE--TRNA LIGASE, MITOCHONDRIAL-RELATED"/>
    <property type="match status" value="1"/>
</dbReference>
<dbReference type="Proteomes" id="UP000294614">
    <property type="component" value="Unassembled WGS sequence"/>
</dbReference>
<keyword evidence="6 7" id="KW-0030">Aminoacyl-tRNA synthetase</keyword>
<evidence type="ECO:0000259" key="9">
    <source>
        <dbReference type="Pfam" id="PF19269"/>
    </source>
</evidence>
<dbReference type="SUPFAM" id="SSF52374">
    <property type="entry name" value="Nucleotidylyl transferase"/>
    <property type="match status" value="1"/>
</dbReference>
<comment type="subunit">
    <text evidence="7">Monomer.</text>
</comment>
<dbReference type="PROSITE" id="PS00178">
    <property type="entry name" value="AA_TRNA_LIGASE_I"/>
    <property type="match status" value="1"/>
</dbReference>
<dbReference type="InterPro" id="IPR033910">
    <property type="entry name" value="GluRS_core"/>
</dbReference>
<evidence type="ECO:0000256" key="6">
    <source>
        <dbReference type="ARBA" id="ARBA00023146"/>
    </source>
</evidence>
<comment type="caution">
    <text evidence="10">The sequence shown here is derived from an EMBL/GenBank/DDBJ whole genome shotgun (WGS) entry which is preliminary data.</text>
</comment>
<evidence type="ECO:0000313" key="10">
    <source>
        <dbReference type="EMBL" id="TCK60388.1"/>
    </source>
</evidence>
<dbReference type="InterPro" id="IPR020058">
    <property type="entry name" value="Glu/Gln-tRNA-synth_Ib_cat-dom"/>
</dbReference>
<dbReference type="Pfam" id="PF00749">
    <property type="entry name" value="tRNA-synt_1c"/>
    <property type="match status" value="1"/>
</dbReference>
<dbReference type="InterPro" id="IPR020751">
    <property type="entry name" value="aa-tRNA-synth_I_codon-bd_sub2"/>
</dbReference>
<dbReference type="PRINTS" id="PR00987">
    <property type="entry name" value="TRNASYNTHGLU"/>
</dbReference>
<dbReference type="InterPro" id="IPR001412">
    <property type="entry name" value="aa-tRNA-synth_I_CS"/>
</dbReference>
<dbReference type="EC" id="6.1.1.17" evidence="7"/>
<protein>
    <recommendedName>
        <fullName evidence="7">Glutamate--tRNA ligase</fullName>
        <ecNumber evidence="7">6.1.1.17</ecNumber>
    </recommendedName>
    <alternativeName>
        <fullName evidence="7">Glutamyl-tRNA synthetase</fullName>
        <shortName evidence="7">GluRS</shortName>
    </alternativeName>
</protein>
<dbReference type="PANTHER" id="PTHR43311">
    <property type="entry name" value="GLUTAMATE--TRNA LIGASE"/>
    <property type="match status" value="1"/>
</dbReference>
<evidence type="ECO:0000256" key="2">
    <source>
        <dbReference type="ARBA" id="ARBA00022598"/>
    </source>
</evidence>
<dbReference type="Gene3D" id="1.10.10.350">
    <property type="match status" value="1"/>
</dbReference>
<evidence type="ECO:0000256" key="5">
    <source>
        <dbReference type="ARBA" id="ARBA00022917"/>
    </source>
</evidence>
<dbReference type="HAMAP" id="MF_00022">
    <property type="entry name" value="Glu_tRNA_synth_type1"/>
    <property type="match status" value="1"/>
</dbReference>
<dbReference type="GO" id="GO:0008270">
    <property type="term" value="F:zinc ion binding"/>
    <property type="evidence" value="ECO:0007669"/>
    <property type="project" value="UniProtKB-UniRule"/>
</dbReference>
<feature type="binding site" evidence="7">
    <location>
        <position position="139"/>
    </location>
    <ligand>
        <name>Zn(2+)</name>
        <dbReference type="ChEBI" id="CHEBI:29105"/>
    </ligand>
</feature>
<evidence type="ECO:0000256" key="4">
    <source>
        <dbReference type="ARBA" id="ARBA00022840"/>
    </source>
</evidence>
<keyword evidence="5 7" id="KW-0648">Protein biosynthesis</keyword>
<comment type="cofactor">
    <cofactor evidence="7">
        <name>Zn(2+)</name>
        <dbReference type="ChEBI" id="CHEBI:29105"/>
    </cofactor>
    <text evidence="7">Binds 1 zinc ion per subunit.</text>
</comment>
<dbReference type="GO" id="GO:0004818">
    <property type="term" value="F:glutamate-tRNA ligase activity"/>
    <property type="evidence" value="ECO:0007669"/>
    <property type="project" value="UniProtKB-UniRule"/>
</dbReference>
<dbReference type="InterPro" id="IPR014729">
    <property type="entry name" value="Rossmann-like_a/b/a_fold"/>
</dbReference>
<proteinExistence type="inferred from homology"/>
<keyword evidence="2 7" id="KW-0436">Ligase</keyword>
<comment type="subcellular location">
    <subcellularLocation>
        <location evidence="7">Cytoplasm</location>
    </subcellularLocation>
</comment>
<keyword evidence="7" id="KW-0479">Metal-binding</keyword>
<keyword evidence="11" id="KW-1185">Reference proteome</keyword>
<sequence>MSDKPIRVRFAPSPTGYLHVGGARTALFNYLFAKKTGGTFLLRIEDTDRTRFQEDSLKEIFESLKWLGIEWTEGPERGGEYGPYIQSERLDIYKKYAQTLWNSGQAYPCFCTPERLEKVRKEKELRKEMHGGYDRKCRDMSKEESQALIDAGTPYVLRLKAPLEGTISFVDGIRGEIETPVTMVDDTVLMKTDGYPTYHLASVVDDHLMEISHVLRGDEWIASTPRHILLYKAFGWQPPIIAHLPVILSPDGGKLSKRKGAASVMDYKRGGYLPEALVNFLSLLGWNPGDDREIMGIQEIIDAFDMGRISAKPSVFDEDKLTWVNSQYMESYDPAKLLADIEPMWAEKGLPVGEFSTEYKERVVSLFRTRCKKVTEFGENGAYFFADPEDFDAKQAAKQFNAAVKPALDMITEKAGAVAEWNRGGLEALFHGIADELEMSAGKINPAVRLAVTGVGGGPDLMDMLELMGRDTVVRRVKKASEWIEKNV</sequence>
<dbReference type="InterPro" id="IPR004527">
    <property type="entry name" value="Glu-tRNA-ligase_bac/mito"/>
</dbReference>
<dbReference type="GO" id="GO:0005829">
    <property type="term" value="C:cytosol"/>
    <property type="evidence" value="ECO:0007669"/>
    <property type="project" value="TreeGrafter"/>
</dbReference>